<dbReference type="InterPro" id="IPR050951">
    <property type="entry name" value="Retrovirus_Pol_polyprotein"/>
</dbReference>
<dbReference type="Gene3D" id="3.10.10.10">
    <property type="entry name" value="HIV Type 1 Reverse Transcriptase, subunit A, domain 1"/>
    <property type="match status" value="1"/>
</dbReference>
<dbReference type="GO" id="GO:0046872">
    <property type="term" value="F:metal ion binding"/>
    <property type="evidence" value="ECO:0007669"/>
    <property type="project" value="UniProtKB-KW"/>
</dbReference>
<dbReference type="GO" id="GO:0006508">
    <property type="term" value="P:proteolysis"/>
    <property type="evidence" value="ECO:0007669"/>
    <property type="project" value="UniProtKB-KW"/>
</dbReference>
<dbReference type="Gene3D" id="3.30.70.270">
    <property type="match status" value="1"/>
</dbReference>
<dbReference type="InterPro" id="IPR036397">
    <property type="entry name" value="RNaseH_sf"/>
</dbReference>
<comment type="caution">
    <text evidence="16">The sequence shown here is derived from an EMBL/GenBank/DDBJ whole genome shotgun (WGS) entry which is preliminary data.</text>
</comment>
<dbReference type="FunFam" id="3.30.70.270:FF:000020">
    <property type="entry name" value="Transposon Tf2-6 polyprotein-like Protein"/>
    <property type="match status" value="1"/>
</dbReference>
<dbReference type="InterPro" id="IPR043128">
    <property type="entry name" value="Rev_trsase/Diguanyl_cyclase"/>
</dbReference>
<evidence type="ECO:0000256" key="2">
    <source>
        <dbReference type="ARBA" id="ARBA00022679"/>
    </source>
</evidence>
<dbReference type="InterPro" id="IPR012337">
    <property type="entry name" value="RNaseH-like_sf"/>
</dbReference>
<dbReference type="GO" id="GO:0004519">
    <property type="term" value="F:endonuclease activity"/>
    <property type="evidence" value="ECO:0007669"/>
    <property type="project" value="UniProtKB-KW"/>
</dbReference>
<keyword evidence="2" id="KW-0808">Transferase</keyword>
<sequence>MNWLVFNRVSINCFDKTVIIPEIEEGKSLFLSARRVNEAVADGAELFMLLATLEAKDKLAICDLAVVCDFPDVFPEEVNELPPEREVEFSIDLVPGTRPISMAPYRMSAVELAELKSQLEGLLDKKFIRPSGVAVDPSKIEAVSKWEAPKSVSEIRSFLGLAGYYREFIEGFSKLVLPLTMLTRKGQAFVWDSKCEEGFQELKRRLTTAPILILPSSSESFEVYCDASLLGLGGVLMQNEQVIAYASRQLRVHERNYPTHDLELAVVVFVLKLWRHYLYGSRFEVFSDHKSLKYLFDQKELNMRQRRWLEFLKDYAFGLNYHPGKANVVADALSRKSLHMSMLMVKELDLIEQFRDLSLVCESTHNSVKLGMLKLTSGILDEIREGQKSDVFLVDKLTLVNQGQGGEFRVDENGILKFGNRVCIPDVTELKKSILEEGHRSGLSIPPEATKMYHDLKKLFWWPGMKREIASFVYSCLTCQKSKIEHQKPSGLMQPLAIPEWKWDSISMDFVSGLPRTNKNCEAIWVIVDRLTKSAHFIPIRMDYPLERLAELYIEKIRALGTKLRLSSAYHPQTDGQTERTIQSLEDLLRACVLEKGGAWDCYLPLIEFTYNNSFHSSIGMAPFEALHGRRCRTPLCWYESGESAVVGPEIVQQTTEKIKMIQEKMRIAQNRQKSYHDKRRKSLEFKREIMCFFILERIGEVAYRIALPPSLANLHEVFHVSQLRRYIHDSSHVVQVDDVQVRDNLTVETSPMRIEDRELKQLRGKEIALVKVAWGGPAGGNVTWELESQMKESYPEFFA</sequence>
<keyword evidence="11" id="KW-0695">RNA-directed DNA polymerase</keyword>
<evidence type="ECO:0000256" key="11">
    <source>
        <dbReference type="ARBA" id="ARBA00022918"/>
    </source>
</evidence>
<dbReference type="InterPro" id="IPR001584">
    <property type="entry name" value="Integrase_cat-core"/>
</dbReference>
<dbReference type="PANTHER" id="PTHR37984:SF5">
    <property type="entry name" value="PROTEIN NYNRIN-LIKE"/>
    <property type="match status" value="1"/>
</dbReference>
<dbReference type="Pfam" id="PF24626">
    <property type="entry name" value="SH3_Tf2-1"/>
    <property type="match status" value="1"/>
</dbReference>
<feature type="domain" description="Integrase catalytic" evidence="15">
    <location>
        <begin position="540"/>
        <end position="631"/>
    </location>
</feature>
<evidence type="ECO:0000256" key="3">
    <source>
        <dbReference type="ARBA" id="ARBA00022695"/>
    </source>
</evidence>
<keyword evidence="8" id="KW-0378">Hydrolase</keyword>
<evidence type="ECO:0000256" key="10">
    <source>
        <dbReference type="ARBA" id="ARBA00022908"/>
    </source>
</evidence>
<dbReference type="FunFam" id="3.10.20.370:FF:000001">
    <property type="entry name" value="Retrovirus-related Pol polyprotein from transposon 17.6-like protein"/>
    <property type="match status" value="1"/>
</dbReference>
<keyword evidence="4" id="KW-0540">Nuclease</keyword>
<keyword evidence="5" id="KW-0479">Metal-binding</keyword>
<dbReference type="Gramene" id="Psat05G0795400-T1">
    <property type="protein sequence ID" value="KAI5413580.1"/>
    <property type="gene ID" value="KIW84_057954"/>
</dbReference>
<evidence type="ECO:0000259" key="15">
    <source>
        <dbReference type="PROSITE" id="PS50994"/>
    </source>
</evidence>
<dbReference type="Gene3D" id="1.10.340.70">
    <property type="match status" value="1"/>
</dbReference>
<evidence type="ECO:0000256" key="12">
    <source>
        <dbReference type="ARBA" id="ARBA00022932"/>
    </source>
</evidence>
<keyword evidence="17" id="KW-1185">Reference proteome</keyword>
<dbReference type="GO" id="GO:0003964">
    <property type="term" value="F:RNA-directed DNA polymerase activity"/>
    <property type="evidence" value="ECO:0007669"/>
    <property type="project" value="UniProtKB-KW"/>
</dbReference>
<keyword evidence="14" id="KW-0233">DNA recombination</keyword>
<proteinExistence type="predicted"/>
<dbReference type="AlphaFoldDB" id="A0A9D4X5W5"/>
<dbReference type="InterPro" id="IPR056924">
    <property type="entry name" value="SH3_Tf2-1"/>
</dbReference>
<dbReference type="GO" id="GO:0006310">
    <property type="term" value="P:DNA recombination"/>
    <property type="evidence" value="ECO:0007669"/>
    <property type="project" value="UniProtKB-KW"/>
</dbReference>
<evidence type="ECO:0000256" key="14">
    <source>
        <dbReference type="ARBA" id="ARBA00023172"/>
    </source>
</evidence>
<dbReference type="PROSITE" id="PS50994">
    <property type="entry name" value="INTEGRASE"/>
    <property type="match status" value="1"/>
</dbReference>
<evidence type="ECO:0000256" key="9">
    <source>
        <dbReference type="ARBA" id="ARBA00022842"/>
    </source>
</evidence>
<keyword evidence="12" id="KW-0239">DNA-directed DNA polymerase</keyword>
<dbReference type="GO" id="GO:0003887">
    <property type="term" value="F:DNA-directed DNA polymerase activity"/>
    <property type="evidence" value="ECO:0007669"/>
    <property type="project" value="UniProtKB-KW"/>
</dbReference>
<dbReference type="Pfam" id="PF17917">
    <property type="entry name" value="RT_RNaseH"/>
    <property type="match status" value="1"/>
</dbReference>
<dbReference type="InterPro" id="IPR043502">
    <property type="entry name" value="DNA/RNA_pol_sf"/>
</dbReference>
<keyword evidence="9" id="KW-0460">Magnesium</keyword>
<keyword evidence="7" id="KW-0255">Endonuclease</keyword>
<dbReference type="InterPro" id="IPR041373">
    <property type="entry name" value="RT_RNaseH"/>
</dbReference>
<dbReference type="CDD" id="cd09274">
    <property type="entry name" value="RNase_HI_RT_Ty3"/>
    <property type="match status" value="1"/>
</dbReference>
<protein>
    <recommendedName>
        <fullName evidence="15">Integrase catalytic domain-containing protein</fullName>
    </recommendedName>
</protein>
<evidence type="ECO:0000256" key="6">
    <source>
        <dbReference type="ARBA" id="ARBA00022750"/>
    </source>
</evidence>
<dbReference type="GO" id="GO:0004190">
    <property type="term" value="F:aspartic-type endopeptidase activity"/>
    <property type="evidence" value="ECO:0007669"/>
    <property type="project" value="UniProtKB-KW"/>
</dbReference>
<dbReference type="Pfam" id="PF17921">
    <property type="entry name" value="Integrase_H2C2"/>
    <property type="match status" value="1"/>
</dbReference>
<evidence type="ECO:0000256" key="1">
    <source>
        <dbReference type="ARBA" id="ARBA00022670"/>
    </source>
</evidence>
<dbReference type="InterPro" id="IPR041588">
    <property type="entry name" value="Integrase_H2C2"/>
</dbReference>
<accession>A0A9D4X5W5</accession>
<name>A0A9D4X5W5_PEA</name>
<dbReference type="GO" id="GO:0015074">
    <property type="term" value="P:DNA integration"/>
    <property type="evidence" value="ECO:0007669"/>
    <property type="project" value="UniProtKB-KW"/>
</dbReference>
<reference evidence="16 17" key="1">
    <citation type="journal article" date="2022" name="Nat. Genet.">
        <title>Improved pea reference genome and pan-genome highlight genomic features and evolutionary characteristics.</title>
        <authorList>
            <person name="Yang T."/>
            <person name="Liu R."/>
            <person name="Luo Y."/>
            <person name="Hu S."/>
            <person name="Wang D."/>
            <person name="Wang C."/>
            <person name="Pandey M.K."/>
            <person name="Ge S."/>
            <person name="Xu Q."/>
            <person name="Li N."/>
            <person name="Li G."/>
            <person name="Huang Y."/>
            <person name="Saxena R.K."/>
            <person name="Ji Y."/>
            <person name="Li M."/>
            <person name="Yan X."/>
            <person name="He Y."/>
            <person name="Liu Y."/>
            <person name="Wang X."/>
            <person name="Xiang C."/>
            <person name="Varshney R.K."/>
            <person name="Ding H."/>
            <person name="Gao S."/>
            <person name="Zong X."/>
        </authorList>
    </citation>
    <scope>NUCLEOTIDE SEQUENCE [LARGE SCALE GENOMIC DNA]</scope>
    <source>
        <strain evidence="16 17">cv. Zhongwan 6</strain>
    </source>
</reference>
<dbReference type="SUPFAM" id="SSF56672">
    <property type="entry name" value="DNA/RNA polymerases"/>
    <property type="match status" value="2"/>
</dbReference>
<dbReference type="Gene3D" id="3.30.420.10">
    <property type="entry name" value="Ribonuclease H-like superfamily/Ribonuclease H"/>
    <property type="match status" value="1"/>
</dbReference>
<evidence type="ECO:0000313" key="17">
    <source>
        <dbReference type="Proteomes" id="UP001058974"/>
    </source>
</evidence>
<dbReference type="SUPFAM" id="SSF53098">
    <property type="entry name" value="Ribonuclease H-like"/>
    <property type="match status" value="1"/>
</dbReference>
<evidence type="ECO:0000313" key="16">
    <source>
        <dbReference type="EMBL" id="KAI5413580.1"/>
    </source>
</evidence>
<keyword evidence="13" id="KW-0238">DNA-binding</keyword>
<dbReference type="PANTHER" id="PTHR37984">
    <property type="entry name" value="PROTEIN CBG26694"/>
    <property type="match status" value="1"/>
</dbReference>
<dbReference type="GO" id="GO:0003677">
    <property type="term" value="F:DNA binding"/>
    <property type="evidence" value="ECO:0007669"/>
    <property type="project" value="UniProtKB-KW"/>
</dbReference>
<evidence type="ECO:0000256" key="4">
    <source>
        <dbReference type="ARBA" id="ARBA00022722"/>
    </source>
</evidence>
<keyword evidence="1" id="KW-0645">Protease</keyword>
<keyword evidence="10" id="KW-0229">DNA integration</keyword>
<dbReference type="Proteomes" id="UP001058974">
    <property type="component" value="Chromosome 5"/>
</dbReference>
<keyword evidence="6" id="KW-0064">Aspartyl protease</keyword>
<evidence type="ECO:0000256" key="8">
    <source>
        <dbReference type="ARBA" id="ARBA00022801"/>
    </source>
</evidence>
<evidence type="ECO:0000256" key="13">
    <source>
        <dbReference type="ARBA" id="ARBA00023125"/>
    </source>
</evidence>
<evidence type="ECO:0000256" key="5">
    <source>
        <dbReference type="ARBA" id="ARBA00022723"/>
    </source>
</evidence>
<evidence type="ECO:0000256" key="7">
    <source>
        <dbReference type="ARBA" id="ARBA00022759"/>
    </source>
</evidence>
<gene>
    <name evidence="16" type="ORF">KIW84_057954</name>
</gene>
<keyword evidence="3" id="KW-0548">Nucleotidyltransferase</keyword>
<dbReference type="EMBL" id="JAMSHJ010000005">
    <property type="protein sequence ID" value="KAI5413580.1"/>
    <property type="molecule type" value="Genomic_DNA"/>
</dbReference>
<organism evidence="16 17">
    <name type="scientific">Pisum sativum</name>
    <name type="common">Garden pea</name>
    <name type="synonym">Lathyrus oleraceus</name>
    <dbReference type="NCBI Taxonomy" id="3888"/>
    <lineage>
        <taxon>Eukaryota</taxon>
        <taxon>Viridiplantae</taxon>
        <taxon>Streptophyta</taxon>
        <taxon>Embryophyta</taxon>
        <taxon>Tracheophyta</taxon>
        <taxon>Spermatophyta</taxon>
        <taxon>Magnoliopsida</taxon>
        <taxon>eudicotyledons</taxon>
        <taxon>Gunneridae</taxon>
        <taxon>Pentapetalae</taxon>
        <taxon>rosids</taxon>
        <taxon>fabids</taxon>
        <taxon>Fabales</taxon>
        <taxon>Fabaceae</taxon>
        <taxon>Papilionoideae</taxon>
        <taxon>50 kb inversion clade</taxon>
        <taxon>NPAAA clade</taxon>
        <taxon>Hologalegina</taxon>
        <taxon>IRL clade</taxon>
        <taxon>Fabeae</taxon>
        <taxon>Lathyrus</taxon>
    </lineage>
</organism>